<proteinExistence type="predicted"/>
<dbReference type="Proteomes" id="UP001189429">
    <property type="component" value="Unassembled WGS sequence"/>
</dbReference>
<reference evidence="4" key="1">
    <citation type="submission" date="2023-10" db="EMBL/GenBank/DDBJ databases">
        <authorList>
            <person name="Chen Y."/>
            <person name="Shah S."/>
            <person name="Dougan E. K."/>
            <person name="Thang M."/>
            <person name="Chan C."/>
        </authorList>
    </citation>
    <scope>NUCLEOTIDE SEQUENCE [LARGE SCALE GENOMIC DNA]</scope>
</reference>
<evidence type="ECO:0000256" key="1">
    <source>
        <dbReference type="ARBA" id="ARBA00022737"/>
    </source>
</evidence>
<dbReference type="PANTHER" id="PTHR24123:SF33">
    <property type="entry name" value="PROTEIN HOS4"/>
    <property type="match status" value="1"/>
</dbReference>
<evidence type="ECO:0000256" key="2">
    <source>
        <dbReference type="ARBA" id="ARBA00023043"/>
    </source>
</evidence>
<feature type="repeat" description="ANK" evidence="3">
    <location>
        <begin position="303"/>
        <end position="335"/>
    </location>
</feature>
<feature type="repeat" description="ANK" evidence="3">
    <location>
        <begin position="270"/>
        <end position="302"/>
    </location>
</feature>
<dbReference type="InterPro" id="IPR036770">
    <property type="entry name" value="Ankyrin_rpt-contain_sf"/>
</dbReference>
<dbReference type="InterPro" id="IPR002110">
    <property type="entry name" value="Ankyrin_rpt"/>
</dbReference>
<dbReference type="Gene3D" id="1.25.40.20">
    <property type="entry name" value="Ankyrin repeat-containing domain"/>
    <property type="match status" value="1"/>
</dbReference>
<keyword evidence="1" id="KW-0677">Repeat</keyword>
<keyword evidence="5" id="KW-1185">Reference proteome</keyword>
<dbReference type="SMART" id="SM00248">
    <property type="entry name" value="ANK"/>
    <property type="match status" value="4"/>
</dbReference>
<dbReference type="PROSITE" id="PS50297">
    <property type="entry name" value="ANK_REP_REGION"/>
    <property type="match status" value="2"/>
</dbReference>
<evidence type="ECO:0000313" key="4">
    <source>
        <dbReference type="EMBL" id="CAK0891100.1"/>
    </source>
</evidence>
<keyword evidence="2 3" id="KW-0040">ANK repeat</keyword>
<protein>
    <submittedName>
        <fullName evidence="4">Uncharacterized protein</fullName>
    </submittedName>
</protein>
<dbReference type="EMBL" id="CAUYUJ010019427">
    <property type="protein sequence ID" value="CAK0891100.1"/>
    <property type="molecule type" value="Genomic_DNA"/>
</dbReference>
<dbReference type="PANTHER" id="PTHR24123">
    <property type="entry name" value="ANKYRIN REPEAT-CONTAINING"/>
    <property type="match status" value="1"/>
</dbReference>
<dbReference type="InterPro" id="IPR051165">
    <property type="entry name" value="Multifunctional_ANK_Repeat"/>
</dbReference>
<dbReference type="PROSITE" id="PS50088">
    <property type="entry name" value="ANK_REPEAT"/>
    <property type="match status" value="2"/>
</dbReference>
<evidence type="ECO:0000313" key="5">
    <source>
        <dbReference type="Proteomes" id="UP001189429"/>
    </source>
</evidence>
<accession>A0ABN9X0N5</accession>
<gene>
    <name evidence="4" type="ORF">PCOR1329_LOCUS71141</name>
</gene>
<evidence type="ECO:0000256" key="3">
    <source>
        <dbReference type="PROSITE-ProRule" id="PRU00023"/>
    </source>
</evidence>
<comment type="caution">
    <text evidence="4">The sequence shown here is derived from an EMBL/GenBank/DDBJ whole genome shotgun (WGS) entry which is preliminary data.</text>
</comment>
<dbReference type="Pfam" id="PF12796">
    <property type="entry name" value="Ank_2"/>
    <property type="match status" value="1"/>
</dbReference>
<organism evidence="4 5">
    <name type="scientific">Prorocentrum cordatum</name>
    <dbReference type="NCBI Taxonomy" id="2364126"/>
    <lineage>
        <taxon>Eukaryota</taxon>
        <taxon>Sar</taxon>
        <taxon>Alveolata</taxon>
        <taxon>Dinophyceae</taxon>
        <taxon>Prorocentrales</taxon>
        <taxon>Prorocentraceae</taxon>
        <taxon>Prorocentrum</taxon>
    </lineage>
</organism>
<dbReference type="SUPFAM" id="SSF48403">
    <property type="entry name" value="Ankyrin repeat"/>
    <property type="match status" value="1"/>
</dbReference>
<sequence>MSRMLVFIEDQQQRAINSIPAYVEAATNFWVMAPTAVHVDTKKECNFTTWKERGWCRVEDWANEFSFEVRRPLIVESPEDVWVEDFADKFTARAQRQHAALNGQFTCCRLGHSVNGKIFPCDRGRARGVVHRAFTNKVEHLRENRSLDMVHYTWFLCLKPALLAETGRYGTLDVPQDDSVASFLHRYGFHEDIEGLDVPLQPVFFPLFCAACEGNMAIVRSLVESRAEVPRRLLQVGVSVLEAVCLCGHAEICAYLLDHGAELNSASQLDGMSAVHKAASGGSPSVLRILLDRRADINARMLDSRTPLMCAANAGNCDCVTLLLEEGADCAATDDKGYTAKVLAAIVREHGVLACMKGKADCDSVTHEV</sequence>
<name>A0ABN9X0N5_9DINO</name>